<feature type="transmembrane region" description="Helical" evidence="20">
    <location>
        <begin position="131"/>
        <end position="152"/>
    </location>
</feature>
<keyword evidence="11" id="KW-0325">Glycoprotein</keyword>
<dbReference type="GO" id="GO:0060170">
    <property type="term" value="C:ciliary membrane"/>
    <property type="evidence" value="ECO:0007669"/>
    <property type="project" value="UniProtKB-SubCell"/>
</dbReference>
<comment type="subcellular location">
    <subcellularLocation>
        <location evidence="1">Cell projection</location>
        <location evidence="1">Cilium membrane</location>
        <topology evidence="1">Multi-pass membrane protein</topology>
    </subcellularLocation>
</comment>
<evidence type="ECO:0000256" key="5">
    <source>
        <dbReference type="ARBA" id="ARBA00022692"/>
    </source>
</evidence>
<dbReference type="SUPFAM" id="SSF81321">
    <property type="entry name" value="Family A G protein-coupled receptor-like"/>
    <property type="match status" value="1"/>
</dbReference>
<evidence type="ECO:0000256" key="9">
    <source>
        <dbReference type="ARBA" id="ARBA00023136"/>
    </source>
</evidence>
<reference evidence="22" key="1">
    <citation type="submission" date="2011-07" db="EMBL/GenBank/DDBJ databases">
        <authorList>
            <consortium name="Caenorhabditis brenneri Sequencing and Analysis Consortium"/>
            <person name="Wilson R.K."/>
        </authorList>
    </citation>
    <scope>NUCLEOTIDE SEQUENCE [LARGE SCALE GENOMIC DNA]</scope>
    <source>
        <strain evidence="22">PB2801</strain>
    </source>
</reference>
<dbReference type="GO" id="GO:0038022">
    <property type="term" value="F:G protein-coupled olfactory receptor activity"/>
    <property type="evidence" value="ECO:0007669"/>
    <property type="project" value="TreeGrafter"/>
</dbReference>
<keyword evidence="12" id="KW-0966">Cell projection</keyword>
<feature type="transmembrane region" description="Helical" evidence="20">
    <location>
        <begin position="200"/>
        <end position="225"/>
    </location>
</feature>
<dbReference type="OMA" id="SWTWICE"/>
<dbReference type="PANTHER" id="PTHR22943">
    <property type="entry name" value="7-TRANSMEMBRANE DOMAIN RECEPTOR C.ELEGANS"/>
    <property type="match status" value="1"/>
</dbReference>
<dbReference type="InterPro" id="IPR019428">
    <property type="entry name" value="7TM_GPCR_serpentine_rcpt_Str"/>
</dbReference>
<evidence type="ECO:0000256" key="3">
    <source>
        <dbReference type="ARBA" id="ARBA00022500"/>
    </source>
</evidence>
<keyword evidence="6" id="KW-0552">Olfaction</keyword>
<evidence type="ECO:0000256" key="10">
    <source>
        <dbReference type="ARBA" id="ARBA00023170"/>
    </source>
</evidence>
<organism evidence="22">
    <name type="scientific">Caenorhabditis brenneri</name>
    <name type="common">Nematode worm</name>
    <dbReference type="NCBI Taxonomy" id="135651"/>
    <lineage>
        <taxon>Eukaryota</taxon>
        <taxon>Metazoa</taxon>
        <taxon>Ecdysozoa</taxon>
        <taxon>Nematoda</taxon>
        <taxon>Chromadorea</taxon>
        <taxon>Rhabditida</taxon>
        <taxon>Rhabditina</taxon>
        <taxon>Rhabditomorpha</taxon>
        <taxon>Rhabditoidea</taxon>
        <taxon>Rhabditidae</taxon>
        <taxon>Peloderinae</taxon>
        <taxon>Caenorhabditis</taxon>
    </lineage>
</organism>
<evidence type="ECO:0000256" key="13">
    <source>
        <dbReference type="ARBA" id="ARBA00054965"/>
    </source>
</evidence>
<evidence type="ECO:0000256" key="1">
    <source>
        <dbReference type="ARBA" id="ARBA00004272"/>
    </source>
</evidence>
<comment type="similarity">
    <text evidence="14">Belongs to the nematode receptor-like protein str family.</text>
</comment>
<dbReference type="GO" id="GO:0006935">
    <property type="term" value="P:chemotaxis"/>
    <property type="evidence" value="ECO:0007669"/>
    <property type="project" value="UniProtKB-KW"/>
</dbReference>
<dbReference type="FunFam" id="1.20.1070.10:FF:000128">
    <property type="entry name" value="Seven TM Receptor"/>
    <property type="match status" value="1"/>
</dbReference>
<keyword evidence="3" id="KW-0145">Chemotaxis</keyword>
<dbReference type="eggNOG" id="ENOG502TG2U">
    <property type="taxonomic scope" value="Eukaryota"/>
</dbReference>
<comment type="subunit">
    <text evidence="15">Interacts with odr-4.</text>
</comment>
<evidence type="ECO:0000256" key="2">
    <source>
        <dbReference type="ARBA" id="ARBA00022475"/>
    </source>
</evidence>
<dbReference type="InParanoid" id="G0P527"/>
<dbReference type="STRING" id="135651.G0P527"/>
<evidence type="ECO:0000256" key="19">
    <source>
        <dbReference type="SAM" id="MobiDB-lite"/>
    </source>
</evidence>
<protein>
    <recommendedName>
        <fullName evidence="16">Serpentine receptor class r-10</fullName>
    </recommendedName>
    <alternativeName>
        <fullName evidence="17">Odorant response abnormal protein 10</fullName>
    </alternativeName>
    <alternativeName>
        <fullName evidence="18">Olfactory receptor 10</fullName>
    </alternativeName>
</protein>
<keyword evidence="22" id="KW-1185">Reference proteome</keyword>
<dbReference type="EMBL" id="GL380073">
    <property type="protein sequence ID" value="EGT45193.1"/>
    <property type="molecule type" value="Genomic_DNA"/>
</dbReference>
<keyword evidence="10" id="KW-0675">Receptor</keyword>
<evidence type="ECO:0000256" key="12">
    <source>
        <dbReference type="ARBA" id="ARBA00023273"/>
    </source>
</evidence>
<evidence type="ECO:0000256" key="15">
    <source>
        <dbReference type="ARBA" id="ARBA00064300"/>
    </source>
</evidence>
<keyword evidence="8" id="KW-0969">Cilium</keyword>
<evidence type="ECO:0000256" key="18">
    <source>
        <dbReference type="ARBA" id="ARBA00082489"/>
    </source>
</evidence>
<feature type="transmembrane region" description="Helical" evidence="20">
    <location>
        <begin position="88"/>
        <end position="111"/>
    </location>
</feature>
<name>G0P527_CAEBE</name>
<feature type="transmembrane region" description="Helical" evidence="20">
    <location>
        <begin position="49"/>
        <end position="76"/>
    </location>
</feature>
<dbReference type="GO" id="GO:0042048">
    <property type="term" value="P:olfactory behavior"/>
    <property type="evidence" value="ECO:0007669"/>
    <property type="project" value="TreeGrafter"/>
</dbReference>
<keyword evidence="9 20" id="KW-0472">Membrane</keyword>
<evidence type="ECO:0000256" key="17">
    <source>
        <dbReference type="ARBA" id="ARBA00078653"/>
    </source>
</evidence>
<evidence type="ECO:0000256" key="20">
    <source>
        <dbReference type="SAM" id="Phobius"/>
    </source>
</evidence>
<keyword evidence="4" id="KW-0716">Sensory transduction</keyword>
<dbReference type="AlphaFoldDB" id="G0P527"/>
<keyword evidence="7 20" id="KW-1133">Transmembrane helix</keyword>
<sequence>MAVSPYLLVGELLCFFVALSANSLLLYLIKTRAGSSFGRYRIMMISFSLYAIFYTTVETLTLPVMHIHGSGILFYVNSVLKYYKTAGIFVSTIYCGSFAFCISMLTTHFIFRYIAVCRNNKLYYFEGYKIYLWFIPPCILFAGWGTAIYLCFGPSQVNLDYFREMTMEIYEENIDDIAFLAPVYYLRREDGTIQFHLKDFFGAFLICNIMSICFTTCIVCAYKTYKKLNDLSTQMSNRTRALNKQLFWTLGLQTLLPCFTQYMPVGLLFVLPMFEIEVGKVGNVVGVTCCLYPAMDPLIAIFMIERFRNCVLRKGERSRSKSSKVGVSVMNSDGHSSAGIH</sequence>
<evidence type="ECO:0000256" key="14">
    <source>
        <dbReference type="ARBA" id="ARBA00061678"/>
    </source>
</evidence>
<gene>
    <name evidence="21" type="ORF">CAEBREN_11756</name>
</gene>
<keyword evidence="5 20" id="KW-0812">Transmembrane</keyword>
<evidence type="ECO:0000256" key="6">
    <source>
        <dbReference type="ARBA" id="ARBA00022725"/>
    </source>
</evidence>
<feature type="transmembrane region" description="Helical" evidence="20">
    <location>
        <begin position="6"/>
        <end position="29"/>
    </location>
</feature>
<keyword evidence="2" id="KW-1003">Cell membrane</keyword>
<dbReference type="Pfam" id="PF10326">
    <property type="entry name" value="7TM_GPCR_Str"/>
    <property type="match status" value="1"/>
</dbReference>
<evidence type="ECO:0000313" key="22">
    <source>
        <dbReference type="Proteomes" id="UP000008068"/>
    </source>
</evidence>
<evidence type="ECO:0000256" key="16">
    <source>
        <dbReference type="ARBA" id="ARBA00067967"/>
    </source>
</evidence>
<accession>G0P527</accession>
<proteinExistence type="inferred from homology"/>
<evidence type="ECO:0000256" key="8">
    <source>
        <dbReference type="ARBA" id="ARBA00023069"/>
    </source>
</evidence>
<dbReference type="PANTHER" id="PTHR22943:SF41">
    <property type="entry name" value="SEVEN TM RECEPTOR"/>
    <property type="match status" value="1"/>
</dbReference>
<comment type="function">
    <text evidence="13">An odorant receptor which affects chemotaxis to the volatile odorant diacetyl. Specifies AWA neuronal cell fate via the odr-7 pathway.</text>
</comment>
<evidence type="ECO:0000256" key="11">
    <source>
        <dbReference type="ARBA" id="ARBA00023180"/>
    </source>
</evidence>
<evidence type="ECO:0000256" key="4">
    <source>
        <dbReference type="ARBA" id="ARBA00022606"/>
    </source>
</evidence>
<evidence type="ECO:0000313" key="21">
    <source>
        <dbReference type="EMBL" id="EGT45193.1"/>
    </source>
</evidence>
<dbReference type="HOGENOM" id="CLU_036335_2_1_1"/>
<evidence type="ECO:0000256" key="7">
    <source>
        <dbReference type="ARBA" id="ARBA00022989"/>
    </source>
</evidence>
<feature type="region of interest" description="Disordered" evidence="19">
    <location>
        <begin position="322"/>
        <end position="341"/>
    </location>
</feature>
<dbReference type="OrthoDB" id="5780350at2759"/>
<feature type="transmembrane region" description="Helical" evidence="20">
    <location>
        <begin position="283"/>
        <end position="304"/>
    </location>
</feature>
<dbReference type="Proteomes" id="UP000008068">
    <property type="component" value="Unassembled WGS sequence"/>
</dbReference>
<feature type="transmembrane region" description="Helical" evidence="20">
    <location>
        <begin position="246"/>
        <end position="271"/>
    </location>
</feature>